<accession>A0A7H8N5T2</accession>
<evidence type="ECO:0000313" key="3">
    <source>
        <dbReference type="EMBL" id="QKW49867.1"/>
    </source>
</evidence>
<gene>
    <name evidence="3" type="ORF">HUT08_10280</name>
</gene>
<organism evidence="3 4">
    <name type="scientific">Streptomyces buecherae</name>
    <dbReference type="NCBI Taxonomy" id="2763006"/>
    <lineage>
        <taxon>Bacteria</taxon>
        <taxon>Bacillati</taxon>
        <taxon>Actinomycetota</taxon>
        <taxon>Actinomycetes</taxon>
        <taxon>Kitasatosporales</taxon>
        <taxon>Streptomycetaceae</taxon>
        <taxon>Streptomyces</taxon>
    </lineage>
</organism>
<feature type="compositionally biased region" description="Low complexity" evidence="1">
    <location>
        <begin position="48"/>
        <end position="70"/>
    </location>
</feature>
<feature type="compositionally biased region" description="Pro residues" evidence="1">
    <location>
        <begin position="34"/>
        <end position="47"/>
    </location>
</feature>
<protein>
    <submittedName>
        <fullName evidence="3">Uncharacterized protein</fullName>
    </submittedName>
</protein>
<feature type="transmembrane region" description="Helical" evidence="2">
    <location>
        <begin position="87"/>
        <end position="108"/>
    </location>
</feature>
<keyword evidence="4" id="KW-1185">Reference proteome</keyword>
<dbReference type="EMBL" id="CP054929">
    <property type="protein sequence ID" value="QKW49867.1"/>
    <property type="molecule type" value="Genomic_DNA"/>
</dbReference>
<dbReference type="AlphaFoldDB" id="A0A7H8N5T2"/>
<dbReference type="Proteomes" id="UP000509303">
    <property type="component" value="Chromosome"/>
</dbReference>
<name>A0A7H8N5T2_9ACTN</name>
<keyword evidence="2" id="KW-0812">Transmembrane</keyword>
<evidence type="ECO:0000256" key="1">
    <source>
        <dbReference type="SAM" id="MobiDB-lite"/>
    </source>
</evidence>
<dbReference type="RefSeq" id="WP_176161602.1">
    <property type="nucleotide sequence ID" value="NZ_CP054929.1"/>
</dbReference>
<evidence type="ECO:0000313" key="4">
    <source>
        <dbReference type="Proteomes" id="UP000509303"/>
    </source>
</evidence>
<feature type="region of interest" description="Disordered" evidence="1">
    <location>
        <begin position="1"/>
        <end position="83"/>
    </location>
</feature>
<keyword evidence="2" id="KW-1133">Transmembrane helix</keyword>
<feature type="compositionally biased region" description="Polar residues" evidence="1">
    <location>
        <begin position="151"/>
        <end position="160"/>
    </location>
</feature>
<keyword evidence="2" id="KW-0472">Membrane</keyword>
<reference evidence="3 4" key="1">
    <citation type="submission" date="2020-06" db="EMBL/GenBank/DDBJ databases">
        <title>Genome mining for natural products.</title>
        <authorList>
            <person name="Zhang B."/>
            <person name="Shi J."/>
            <person name="Ge H."/>
        </authorList>
    </citation>
    <scope>NUCLEOTIDE SEQUENCE [LARGE SCALE GENOMIC DNA]</scope>
    <source>
        <strain evidence="3 4">NA00687</strain>
    </source>
</reference>
<feature type="compositionally biased region" description="Low complexity" evidence="1">
    <location>
        <begin position="1"/>
        <end position="13"/>
    </location>
</feature>
<sequence>MSYHQPGPYGQQPQQPPQPGPYGQGGAAGDPGYGYPPQPPQPGPYGQPPQGYGYPQQQPGPYGQMGQYQQPGPPMPPQGGGNGNKTIGIVVGAVVACAAVVGGVLLFNGGDSDGDSAKNKKKDTVVGDTGGQQGSGGTGGTDEEQPPVTEPAQQYKLTTPQTVAGSFQREGEGKTDSGIGANGVEPTSFTTEGSVSAEYAGGIKKLTFGGAYGKSTNPEASVDWYFQQMRSSSGGKPQGTPQKFTPAGFDGVMKCQVVESSSVPIQTCAWSDASTIGAVIFGDPAVVSDPGAVNLSAVADTTAQVYKDVRVPK</sequence>
<feature type="compositionally biased region" description="Basic and acidic residues" evidence="1">
    <location>
        <begin position="115"/>
        <end position="125"/>
    </location>
</feature>
<feature type="compositionally biased region" description="Gly residues" evidence="1">
    <location>
        <begin position="128"/>
        <end position="140"/>
    </location>
</feature>
<feature type="compositionally biased region" description="Gly residues" evidence="1">
    <location>
        <begin position="22"/>
        <end position="32"/>
    </location>
</feature>
<proteinExistence type="predicted"/>
<feature type="region of interest" description="Disordered" evidence="1">
    <location>
        <begin position="108"/>
        <end position="160"/>
    </location>
</feature>
<evidence type="ECO:0000256" key="2">
    <source>
        <dbReference type="SAM" id="Phobius"/>
    </source>
</evidence>